<reference evidence="7 8" key="1">
    <citation type="submission" date="2014-11" db="EMBL/GenBank/DDBJ databases">
        <title>Whole genome shotgun sequence of Sphingomonas parapaucimobilis NBRC 15100.</title>
        <authorList>
            <person name="Katano-Makiyama Y."/>
            <person name="Hosoyama A."/>
            <person name="Hashimoto M."/>
            <person name="Hosoyama Y."/>
            <person name="Noguchi M."/>
            <person name="Numata M."/>
            <person name="Tsuchikane K."/>
            <person name="Hirakata S."/>
            <person name="Uohara A."/>
            <person name="Shimodaira J."/>
            <person name="Ohji S."/>
            <person name="Ichikawa N."/>
            <person name="Kimura A."/>
            <person name="Yamazoe A."/>
            <person name="Fujita N."/>
        </authorList>
    </citation>
    <scope>NUCLEOTIDE SEQUENCE [LARGE SCALE GENOMIC DNA]</scope>
    <source>
        <strain evidence="7 8">NBRC 15100</strain>
    </source>
</reference>
<protein>
    <submittedName>
        <fullName evidence="7">Putative zinc-containing alcohol dehydrogenase</fullName>
    </submittedName>
</protein>
<dbReference type="SUPFAM" id="SSF50129">
    <property type="entry name" value="GroES-like"/>
    <property type="match status" value="1"/>
</dbReference>
<dbReference type="InterPro" id="IPR013149">
    <property type="entry name" value="ADH-like_C"/>
</dbReference>
<gene>
    <name evidence="7" type="ORF">SP5_040_00180</name>
</gene>
<dbReference type="InterPro" id="IPR029752">
    <property type="entry name" value="D-isomer_DH_CS1"/>
</dbReference>
<dbReference type="Proteomes" id="UP000032305">
    <property type="component" value="Unassembled WGS sequence"/>
</dbReference>
<dbReference type="eggNOG" id="COG1064">
    <property type="taxonomic scope" value="Bacteria"/>
</dbReference>
<evidence type="ECO:0000256" key="3">
    <source>
        <dbReference type="ARBA" id="ARBA00022833"/>
    </source>
</evidence>
<dbReference type="RefSeq" id="WP_042486685.1">
    <property type="nucleotide sequence ID" value="NZ_BBPI01000040.1"/>
</dbReference>
<dbReference type="PROSITE" id="PS00059">
    <property type="entry name" value="ADH_ZINC"/>
    <property type="match status" value="1"/>
</dbReference>
<evidence type="ECO:0000256" key="1">
    <source>
        <dbReference type="ARBA" id="ARBA00001947"/>
    </source>
</evidence>
<dbReference type="AlphaFoldDB" id="A0A0A1W712"/>
<accession>A0A0A1W712</accession>
<dbReference type="EMBL" id="BBPI01000040">
    <property type="protein sequence ID" value="GAM00911.1"/>
    <property type="molecule type" value="Genomic_DNA"/>
</dbReference>
<evidence type="ECO:0000313" key="7">
    <source>
        <dbReference type="EMBL" id="GAM00911.1"/>
    </source>
</evidence>
<keyword evidence="8" id="KW-1185">Reference proteome</keyword>
<evidence type="ECO:0000313" key="8">
    <source>
        <dbReference type="Proteomes" id="UP000032305"/>
    </source>
</evidence>
<dbReference type="PANTHER" id="PTHR42683">
    <property type="entry name" value="ALDEHYDE REDUCTASE"/>
    <property type="match status" value="1"/>
</dbReference>
<evidence type="ECO:0000256" key="4">
    <source>
        <dbReference type="ARBA" id="ARBA00023002"/>
    </source>
</evidence>
<dbReference type="SMART" id="SM00829">
    <property type="entry name" value="PKS_ER"/>
    <property type="match status" value="1"/>
</dbReference>
<dbReference type="InterPro" id="IPR013154">
    <property type="entry name" value="ADH-like_N"/>
</dbReference>
<comment type="caution">
    <text evidence="7">The sequence shown here is derived from an EMBL/GenBank/DDBJ whole genome shotgun (WGS) entry which is preliminary data.</text>
</comment>
<dbReference type="InterPro" id="IPR036291">
    <property type="entry name" value="NAD(P)-bd_dom_sf"/>
</dbReference>
<name>A0A0A1W712_9SPHN</name>
<proteinExistence type="inferred from homology"/>
<dbReference type="Gene3D" id="3.40.50.720">
    <property type="entry name" value="NAD(P)-binding Rossmann-like Domain"/>
    <property type="match status" value="1"/>
</dbReference>
<dbReference type="GO" id="GO:0008106">
    <property type="term" value="F:alcohol dehydrogenase (NADP+) activity"/>
    <property type="evidence" value="ECO:0007669"/>
    <property type="project" value="UniProtKB-ARBA"/>
</dbReference>
<keyword evidence="3 5" id="KW-0862">Zinc</keyword>
<dbReference type="InterPro" id="IPR011032">
    <property type="entry name" value="GroES-like_sf"/>
</dbReference>
<dbReference type="CDD" id="cd05283">
    <property type="entry name" value="CAD1"/>
    <property type="match status" value="1"/>
</dbReference>
<keyword evidence="2 5" id="KW-0479">Metal-binding</keyword>
<evidence type="ECO:0000256" key="5">
    <source>
        <dbReference type="RuleBase" id="RU361277"/>
    </source>
</evidence>
<comment type="similarity">
    <text evidence="5">Belongs to the zinc-containing alcohol dehydrogenase family.</text>
</comment>
<dbReference type="PROSITE" id="PS00065">
    <property type="entry name" value="D_2_HYDROXYACID_DH_1"/>
    <property type="match status" value="1"/>
</dbReference>
<dbReference type="InterPro" id="IPR002328">
    <property type="entry name" value="ADH_Zn_CS"/>
</dbReference>
<evidence type="ECO:0000259" key="6">
    <source>
        <dbReference type="SMART" id="SM00829"/>
    </source>
</evidence>
<dbReference type="InterPro" id="IPR047109">
    <property type="entry name" value="CAD-like"/>
</dbReference>
<dbReference type="Pfam" id="PF08240">
    <property type="entry name" value="ADH_N"/>
    <property type="match status" value="1"/>
</dbReference>
<dbReference type="Gene3D" id="3.90.180.10">
    <property type="entry name" value="Medium-chain alcohol dehydrogenases, catalytic domain"/>
    <property type="match status" value="1"/>
</dbReference>
<feature type="domain" description="Enoyl reductase (ER)" evidence="6">
    <location>
        <begin position="11"/>
        <end position="346"/>
    </location>
</feature>
<evidence type="ECO:0000256" key="2">
    <source>
        <dbReference type="ARBA" id="ARBA00022723"/>
    </source>
</evidence>
<dbReference type="Pfam" id="PF00107">
    <property type="entry name" value="ADH_zinc_N"/>
    <property type="match status" value="1"/>
</dbReference>
<dbReference type="OrthoDB" id="9806940at2"/>
<comment type="cofactor">
    <cofactor evidence="1 5">
        <name>Zn(2+)</name>
        <dbReference type="ChEBI" id="CHEBI:29105"/>
    </cofactor>
</comment>
<keyword evidence="4" id="KW-0560">Oxidoreductase</keyword>
<dbReference type="SUPFAM" id="SSF51735">
    <property type="entry name" value="NAD(P)-binding Rossmann-fold domains"/>
    <property type="match status" value="1"/>
</dbReference>
<dbReference type="FunFam" id="3.40.50.720:FF:000022">
    <property type="entry name" value="Cinnamyl alcohol dehydrogenase"/>
    <property type="match status" value="1"/>
</dbReference>
<sequence length="354" mass="37766">MPTPAKGYAAQSAETPLAPFSFERRDPQGDDVAIDILYCGVCHSDLHTARGEWAGTQYPCVPGHEIVGRVTAVGGDVTKYRVGDLVGVGCMVDSCGHCPSCHDGEEQYCETTGFVGTYNGPDPVLGGHTFGGYSDHIVVKEGFVLKINHDEGDLAAVAPLLCAGITTYSPLRHWKVGPGQKVGIVGLGGLGHMGVKIAAAMGAEVYVFSTSPNKAEDAKRLGAKGLIVSKDEAQMAEHANSFDFILNTVAAPHNLDAFLMLLKRDGTMTLVGVPDSPHPSPSVGALVFRRRSLAGSLIGGIAETQEMLDFCHQHGLTADIEMIAMDEVNTAYDRMQKSDVKYRFVIDMTTLKQD</sequence>
<dbReference type="InterPro" id="IPR020843">
    <property type="entry name" value="ER"/>
</dbReference>
<dbReference type="GO" id="GO:0008270">
    <property type="term" value="F:zinc ion binding"/>
    <property type="evidence" value="ECO:0007669"/>
    <property type="project" value="InterPro"/>
</dbReference>
<organism evidence="7 8">
    <name type="scientific">Sphingomonas parapaucimobilis NBRC 15100</name>
    <dbReference type="NCBI Taxonomy" id="1219049"/>
    <lineage>
        <taxon>Bacteria</taxon>
        <taxon>Pseudomonadati</taxon>
        <taxon>Pseudomonadota</taxon>
        <taxon>Alphaproteobacteria</taxon>
        <taxon>Sphingomonadales</taxon>
        <taxon>Sphingomonadaceae</taxon>
        <taxon>Sphingomonas</taxon>
    </lineage>
</organism>